<comment type="caution">
    <text evidence="2">The sequence shown here is derived from an EMBL/GenBank/DDBJ whole genome shotgun (WGS) entry which is preliminary data.</text>
</comment>
<proteinExistence type="predicted"/>
<dbReference type="Proteomes" id="UP000789524">
    <property type="component" value="Unassembled WGS sequence"/>
</dbReference>
<sequence length="67" mass="7235">MNVNVEVDEGQAVSGDPRLGSGGRGLGTGHQINLYGNASRRFIRSDSDSNLVICDEELLSHLLFAFE</sequence>
<feature type="region of interest" description="Disordered" evidence="1">
    <location>
        <begin position="1"/>
        <end position="24"/>
    </location>
</feature>
<evidence type="ECO:0000313" key="2">
    <source>
        <dbReference type="EMBL" id="CAG9579518.1"/>
    </source>
</evidence>
<reference evidence="2" key="1">
    <citation type="submission" date="2021-09" db="EMBL/GenBank/DDBJ databases">
        <authorList>
            <person name="Martin H S."/>
        </authorList>
    </citation>
    <scope>NUCLEOTIDE SEQUENCE</scope>
</reference>
<evidence type="ECO:0000256" key="1">
    <source>
        <dbReference type="SAM" id="MobiDB-lite"/>
    </source>
</evidence>
<keyword evidence="3" id="KW-1185">Reference proteome</keyword>
<dbReference type="AlphaFoldDB" id="A0A8J2W9M1"/>
<protein>
    <submittedName>
        <fullName evidence="2">(African queen) hypothetical protein</fullName>
    </submittedName>
</protein>
<name>A0A8J2W9M1_9NEOP</name>
<dbReference type="EMBL" id="CAKASE010000079">
    <property type="protein sequence ID" value="CAG9579518.1"/>
    <property type="molecule type" value="Genomic_DNA"/>
</dbReference>
<accession>A0A8J2W9M1</accession>
<gene>
    <name evidence="2" type="ORF">DCHRY22_LOCUS13135</name>
</gene>
<organism evidence="2 3">
    <name type="scientific">Danaus chrysippus</name>
    <name type="common">African queen</name>
    <dbReference type="NCBI Taxonomy" id="151541"/>
    <lineage>
        <taxon>Eukaryota</taxon>
        <taxon>Metazoa</taxon>
        <taxon>Ecdysozoa</taxon>
        <taxon>Arthropoda</taxon>
        <taxon>Hexapoda</taxon>
        <taxon>Insecta</taxon>
        <taxon>Pterygota</taxon>
        <taxon>Neoptera</taxon>
        <taxon>Endopterygota</taxon>
        <taxon>Lepidoptera</taxon>
        <taxon>Glossata</taxon>
        <taxon>Ditrysia</taxon>
        <taxon>Papilionoidea</taxon>
        <taxon>Nymphalidae</taxon>
        <taxon>Danainae</taxon>
        <taxon>Danaini</taxon>
        <taxon>Danaina</taxon>
        <taxon>Danaus</taxon>
        <taxon>Anosia</taxon>
    </lineage>
</organism>
<evidence type="ECO:0000313" key="3">
    <source>
        <dbReference type="Proteomes" id="UP000789524"/>
    </source>
</evidence>